<accession>A0A2Z6LND1</accession>
<organism evidence="3 4">
    <name type="scientific">Trifolium subterraneum</name>
    <name type="common">Subterranean clover</name>
    <dbReference type="NCBI Taxonomy" id="3900"/>
    <lineage>
        <taxon>Eukaryota</taxon>
        <taxon>Viridiplantae</taxon>
        <taxon>Streptophyta</taxon>
        <taxon>Embryophyta</taxon>
        <taxon>Tracheophyta</taxon>
        <taxon>Spermatophyta</taxon>
        <taxon>Magnoliopsida</taxon>
        <taxon>eudicotyledons</taxon>
        <taxon>Gunneridae</taxon>
        <taxon>Pentapetalae</taxon>
        <taxon>rosids</taxon>
        <taxon>fabids</taxon>
        <taxon>Fabales</taxon>
        <taxon>Fabaceae</taxon>
        <taxon>Papilionoideae</taxon>
        <taxon>50 kb inversion clade</taxon>
        <taxon>NPAAA clade</taxon>
        <taxon>Hologalegina</taxon>
        <taxon>IRL clade</taxon>
        <taxon>Trifolieae</taxon>
        <taxon>Trifolium</taxon>
    </lineage>
</organism>
<dbReference type="EMBL" id="DF973199">
    <property type="protein sequence ID" value="GAU19602.1"/>
    <property type="molecule type" value="Genomic_DNA"/>
</dbReference>
<dbReference type="PANTHER" id="PTHR31672:SF13">
    <property type="entry name" value="F-BOX PROTEIN CPR30-LIKE"/>
    <property type="match status" value="1"/>
</dbReference>
<dbReference type="InterPro" id="IPR036047">
    <property type="entry name" value="F-box-like_dom_sf"/>
</dbReference>
<name>A0A2Z6LND1_TRISU</name>
<dbReference type="Pfam" id="PF00646">
    <property type="entry name" value="F-box"/>
    <property type="match status" value="1"/>
</dbReference>
<evidence type="ECO:0000313" key="4">
    <source>
        <dbReference type="Proteomes" id="UP000242715"/>
    </source>
</evidence>
<proteinExistence type="predicted"/>
<feature type="non-terminal residue" evidence="3">
    <location>
        <position position="284"/>
    </location>
</feature>
<evidence type="ECO:0000313" key="3">
    <source>
        <dbReference type="EMBL" id="GAU19602.1"/>
    </source>
</evidence>
<sequence>MGNLFICMTKNESKDVVGCGGGGRSQRKLVIEEELHLQALSTRTIPTPSLLLELVEEEILPRLPVKVLLQLRCICKSWKTLISNDPRFAKKHLRMSKILKQQQHLLIVNNFCYHDLIFWDSPLSSVFNNVYNSTVTQTQLNLPISISKHIFEICSCDGILCFTLGGEGGRKYVVLCNPSLRKYSELPPLENHRKREYSNQREVPPCLYSFGYDNFNDVYKVIAISCCKDKNKVDVYTLGTNYWRSIQDFPYSSCSMYDQGVFVGGTVNWVAYEKVSNSSYGRVI</sequence>
<dbReference type="NCBIfam" id="TIGR01640">
    <property type="entry name" value="F_box_assoc_1"/>
    <property type="match status" value="1"/>
</dbReference>
<dbReference type="OrthoDB" id="1436499at2759"/>
<dbReference type="InterPro" id="IPR017451">
    <property type="entry name" value="F-box-assoc_interact_dom"/>
</dbReference>
<dbReference type="InterPro" id="IPR050796">
    <property type="entry name" value="SCF_F-box_component"/>
</dbReference>
<reference evidence="4" key="1">
    <citation type="journal article" date="2017" name="Front. Plant Sci.">
        <title>Climate Clever Clovers: New Paradigm to Reduce the Environmental Footprint of Ruminants by Breeding Low Methanogenic Forages Utilizing Haplotype Variation.</title>
        <authorList>
            <person name="Kaur P."/>
            <person name="Appels R."/>
            <person name="Bayer P.E."/>
            <person name="Keeble-Gagnere G."/>
            <person name="Wang J."/>
            <person name="Hirakawa H."/>
            <person name="Shirasawa K."/>
            <person name="Vercoe P."/>
            <person name="Stefanova K."/>
            <person name="Durmic Z."/>
            <person name="Nichols P."/>
            <person name="Revell C."/>
            <person name="Isobe S.N."/>
            <person name="Edwards D."/>
            <person name="Erskine W."/>
        </authorList>
    </citation>
    <scope>NUCLEOTIDE SEQUENCE [LARGE SCALE GENOMIC DNA]</scope>
    <source>
        <strain evidence="4">cv. Daliak</strain>
    </source>
</reference>
<feature type="domain" description="F-box" evidence="1">
    <location>
        <begin position="58"/>
        <end position="88"/>
    </location>
</feature>
<dbReference type="SUPFAM" id="SSF81383">
    <property type="entry name" value="F-box domain"/>
    <property type="match status" value="1"/>
</dbReference>
<protein>
    <submittedName>
        <fullName evidence="3">Uncharacterized protein</fullName>
    </submittedName>
</protein>
<dbReference type="Pfam" id="PF07734">
    <property type="entry name" value="FBA_1"/>
    <property type="match status" value="1"/>
</dbReference>
<gene>
    <name evidence="3" type="ORF">TSUD_304140</name>
</gene>
<dbReference type="PANTHER" id="PTHR31672">
    <property type="entry name" value="BNACNNG10540D PROTEIN"/>
    <property type="match status" value="1"/>
</dbReference>
<evidence type="ECO:0000259" key="2">
    <source>
        <dbReference type="Pfam" id="PF07734"/>
    </source>
</evidence>
<dbReference type="Proteomes" id="UP000242715">
    <property type="component" value="Unassembled WGS sequence"/>
</dbReference>
<dbReference type="InterPro" id="IPR001810">
    <property type="entry name" value="F-box_dom"/>
</dbReference>
<keyword evidence="4" id="KW-1185">Reference proteome</keyword>
<dbReference type="InterPro" id="IPR006527">
    <property type="entry name" value="F-box-assoc_dom_typ1"/>
</dbReference>
<dbReference type="AlphaFoldDB" id="A0A2Z6LND1"/>
<feature type="domain" description="F-box associated beta-propeller type 1" evidence="2">
    <location>
        <begin position="127"/>
        <end position="277"/>
    </location>
</feature>
<evidence type="ECO:0000259" key="1">
    <source>
        <dbReference type="Pfam" id="PF00646"/>
    </source>
</evidence>
<dbReference type="Gene3D" id="1.20.1280.50">
    <property type="match status" value="1"/>
</dbReference>